<keyword evidence="2" id="KW-1185">Reference proteome</keyword>
<dbReference type="EMBL" id="ML120866">
    <property type="protein sequence ID" value="RPA88521.1"/>
    <property type="molecule type" value="Genomic_DNA"/>
</dbReference>
<sequence>TFRMSEVTTSYTGHPYPAYGKNAFQWFHCYPFPIISAHMLLEGLDYAPKCFEPILNHNSIPVNLKYEII</sequence>
<evidence type="ECO:0000313" key="1">
    <source>
        <dbReference type="EMBL" id="RPA88521.1"/>
    </source>
</evidence>
<evidence type="ECO:0000313" key="2">
    <source>
        <dbReference type="Proteomes" id="UP000276215"/>
    </source>
</evidence>
<organism evidence="1 2">
    <name type="scientific">Choiromyces venosus 120613-1</name>
    <dbReference type="NCBI Taxonomy" id="1336337"/>
    <lineage>
        <taxon>Eukaryota</taxon>
        <taxon>Fungi</taxon>
        <taxon>Dikarya</taxon>
        <taxon>Ascomycota</taxon>
        <taxon>Pezizomycotina</taxon>
        <taxon>Pezizomycetes</taxon>
        <taxon>Pezizales</taxon>
        <taxon>Tuberaceae</taxon>
        <taxon>Choiromyces</taxon>
    </lineage>
</organism>
<dbReference type="AlphaFoldDB" id="A0A3N4IW45"/>
<feature type="non-terminal residue" evidence="1">
    <location>
        <position position="1"/>
    </location>
</feature>
<protein>
    <submittedName>
        <fullName evidence="1">Uncharacterized protein</fullName>
    </submittedName>
</protein>
<name>A0A3N4IW45_9PEZI</name>
<accession>A0A3N4IW45</accession>
<reference evidence="1 2" key="1">
    <citation type="journal article" date="2018" name="Nat. Ecol. Evol.">
        <title>Pezizomycetes genomes reveal the molecular basis of ectomycorrhizal truffle lifestyle.</title>
        <authorList>
            <person name="Murat C."/>
            <person name="Payen T."/>
            <person name="Noel B."/>
            <person name="Kuo A."/>
            <person name="Morin E."/>
            <person name="Chen J."/>
            <person name="Kohler A."/>
            <person name="Krizsan K."/>
            <person name="Balestrini R."/>
            <person name="Da Silva C."/>
            <person name="Montanini B."/>
            <person name="Hainaut M."/>
            <person name="Levati E."/>
            <person name="Barry K.W."/>
            <person name="Belfiori B."/>
            <person name="Cichocki N."/>
            <person name="Clum A."/>
            <person name="Dockter R.B."/>
            <person name="Fauchery L."/>
            <person name="Guy J."/>
            <person name="Iotti M."/>
            <person name="Le Tacon F."/>
            <person name="Lindquist E.A."/>
            <person name="Lipzen A."/>
            <person name="Malagnac F."/>
            <person name="Mello A."/>
            <person name="Molinier V."/>
            <person name="Miyauchi S."/>
            <person name="Poulain J."/>
            <person name="Riccioni C."/>
            <person name="Rubini A."/>
            <person name="Sitrit Y."/>
            <person name="Splivallo R."/>
            <person name="Traeger S."/>
            <person name="Wang M."/>
            <person name="Zifcakova L."/>
            <person name="Wipf D."/>
            <person name="Zambonelli A."/>
            <person name="Paolocci F."/>
            <person name="Nowrousian M."/>
            <person name="Ottonello S."/>
            <person name="Baldrian P."/>
            <person name="Spatafora J.W."/>
            <person name="Henrissat B."/>
            <person name="Nagy L.G."/>
            <person name="Aury J.M."/>
            <person name="Wincker P."/>
            <person name="Grigoriev I.V."/>
            <person name="Bonfante P."/>
            <person name="Martin F.M."/>
        </authorList>
    </citation>
    <scope>NUCLEOTIDE SEQUENCE [LARGE SCALE GENOMIC DNA]</scope>
    <source>
        <strain evidence="1 2">120613-1</strain>
    </source>
</reference>
<dbReference type="Proteomes" id="UP000276215">
    <property type="component" value="Unassembled WGS sequence"/>
</dbReference>
<proteinExistence type="predicted"/>
<gene>
    <name evidence="1" type="ORF">L873DRAFT_1824395</name>
</gene>